<proteinExistence type="predicted"/>
<evidence type="ECO:0000313" key="2">
    <source>
        <dbReference type="EMBL" id="RNL62063.1"/>
    </source>
</evidence>
<dbReference type="PROSITE" id="PS51257">
    <property type="entry name" value="PROKAR_LIPOPROTEIN"/>
    <property type="match status" value="1"/>
</dbReference>
<sequence length="315" mass="32652">MRTKGLRVLGALVTVGALLLAAGCGSGDPDATPSAGSSSDAPEGADLVGGDWLLRFTVESGGEGELTAAVYVAYNPSTGTATARRLPTALNPDTYSDGVAVLVSGDQKVALQDTGVPRSQGRQGRLTVYSTTTDAKRVVDVRALTGRPDLIAVGAAFDPKEPEVLRVVDTERAVWRLDLVAGTGARDGSLPRHRGWIFANGFDKNTGLPYIEDTDSEATLPAGNGIGDVRPVQRRGGEIRVDDGTEKPGEPATPCGFSGGFVAEDGTTWLFCADTARISAYRLLKGGTTWEPVGKASPPIVPGSAVELPVVLPPV</sequence>
<name>A0A3N0CGD3_9ACTN</name>
<organism evidence="2 3">
    <name type="scientific">Nocardioides marmoriginsengisoli</name>
    <dbReference type="NCBI Taxonomy" id="661483"/>
    <lineage>
        <taxon>Bacteria</taxon>
        <taxon>Bacillati</taxon>
        <taxon>Actinomycetota</taxon>
        <taxon>Actinomycetes</taxon>
        <taxon>Propionibacteriales</taxon>
        <taxon>Nocardioidaceae</taxon>
        <taxon>Nocardioides</taxon>
    </lineage>
</organism>
<dbReference type="EMBL" id="RJSE01000007">
    <property type="protein sequence ID" value="RNL62063.1"/>
    <property type="molecule type" value="Genomic_DNA"/>
</dbReference>
<evidence type="ECO:0000256" key="1">
    <source>
        <dbReference type="SAM" id="SignalP"/>
    </source>
</evidence>
<protein>
    <submittedName>
        <fullName evidence="2">Uncharacterized protein</fullName>
    </submittedName>
</protein>
<keyword evidence="3" id="KW-1185">Reference proteome</keyword>
<reference evidence="2 3" key="1">
    <citation type="submission" date="2018-11" db="EMBL/GenBank/DDBJ databases">
        <authorList>
            <person name="Li F."/>
        </authorList>
    </citation>
    <scope>NUCLEOTIDE SEQUENCE [LARGE SCALE GENOMIC DNA]</scope>
    <source>
        <strain evidence="2 3">Gsoil 097</strain>
    </source>
</reference>
<dbReference type="AlphaFoldDB" id="A0A3N0CGD3"/>
<dbReference type="Proteomes" id="UP000267128">
    <property type="component" value="Unassembled WGS sequence"/>
</dbReference>
<accession>A0A3N0CGD3</accession>
<gene>
    <name evidence="2" type="ORF">EFK50_09575</name>
</gene>
<feature type="signal peptide" evidence="1">
    <location>
        <begin position="1"/>
        <end position="21"/>
    </location>
</feature>
<comment type="caution">
    <text evidence="2">The sequence shown here is derived from an EMBL/GenBank/DDBJ whole genome shotgun (WGS) entry which is preliminary data.</text>
</comment>
<keyword evidence="1" id="KW-0732">Signal</keyword>
<feature type="chain" id="PRO_5038464589" evidence="1">
    <location>
        <begin position="22"/>
        <end position="315"/>
    </location>
</feature>
<evidence type="ECO:0000313" key="3">
    <source>
        <dbReference type="Proteomes" id="UP000267128"/>
    </source>
</evidence>